<dbReference type="STRING" id="109280.ENSHCOP00000003607"/>
<keyword evidence="8" id="KW-0675">Receptor</keyword>
<evidence type="ECO:0000256" key="6">
    <source>
        <dbReference type="ARBA" id="ARBA00022989"/>
    </source>
</evidence>
<evidence type="ECO:0000256" key="4">
    <source>
        <dbReference type="ARBA" id="ARBA00022729"/>
    </source>
</evidence>
<keyword evidence="3 11" id="KW-0812">Transmembrane</keyword>
<keyword evidence="7 11" id="KW-0472">Membrane</keyword>
<evidence type="ECO:0000256" key="12">
    <source>
        <dbReference type="SAM" id="SignalP"/>
    </source>
</evidence>
<evidence type="ECO:0000259" key="13">
    <source>
        <dbReference type="PROSITE" id="PS50853"/>
    </source>
</evidence>
<feature type="compositionally biased region" description="Polar residues" evidence="10">
    <location>
        <begin position="925"/>
        <end position="934"/>
    </location>
</feature>
<dbReference type="PANTHER" id="PTHR48423:SF1">
    <property type="entry name" value="INTERLEUKIN-27 RECEPTOR SUBUNIT ALPHA"/>
    <property type="match status" value="1"/>
</dbReference>
<dbReference type="GeneID" id="109526709"/>
<feature type="domain" description="Fibronectin type-III" evidence="13">
    <location>
        <begin position="598"/>
        <end position="695"/>
    </location>
</feature>
<feature type="region of interest" description="Disordered" evidence="10">
    <location>
        <begin position="853"/>
        <end position="954"/>
    </location>
</feature>
<keyword evidence="6 11" id="KW-1133">Transmembrane helix</keyword>
<evidence type="ECO:0000256" key="8">
    <source>
        <dbReference type="ARBA" id="ARBA00023170"/>
    </source>
</evidence>
<dbReference type="Ensembl" id="ENSHCOT00000008459.1">
    <property type="protein sequence ID" value="ENSHCOP00000003607.1"/>
    <property type="gene ID" value="ENSHCOG00000004970.1"/>
</dbReference>
<keyword evidence="5" id="KW-0677">Repeat</keyword>
<dbReference type="PROSITE" id="PS50853">
    <property type="entry name" value="FN3"/>
    <property type="match status" value="2"/>
</dbReference>
<protein>
    <submittedName>
        <fullName evidence="14">Leukemia inhibitory factor receptor-like</fullName>
    </submittedName>
</protein>
<comment type="similarity">
    <text evidence="2">Belongs to the type I cytokine receptor family. Type 2 subfamily.</text>
</comment>
<dbReference type="Proteomes" id="UP000264820">
    <property type="component" value="Unplaced"/>
</dbReference>
<feature type="chain" id="PRO_5018666839" evidence="12">
    <location>
        <begin position="26"/>
        <end position="968"/>
    </location>
</feature>
<feature type="compositionally biased region" description="Acidic residues" evidence="10">
    <location>
        <begin position="781"/>
        <end position="798"/>
    </location>
</feature>
<feature type="transmembrane region" description="Helical" evidence="11">
    <location>
        <begin position="696"/>
        <end position="720"/>
    </location>
</feature>
<feature type="compositionally biased region" description="Low complexity" evidence="10">
    <location>
        <begin position="821"/>
        <end position="831"/>
    </location>
</feature>
<evidence type="ECO:0000256" key="2">
    <source>
        <dbReference type="ARBA" id="ARBA00008921"/>
    </source>
</evidence>
<feature type="region of interest" description="Disordered" evidence="10">
    <location>
        <begin position="809"/>
        <end position="833"/>
    </location>
</feature>
<dbReference type="CDD" id="cd00063">
    <property type="entry name" value="FN3"/>
    <property type="match status" value="2"/>
</dbReference>
<reference evidence="14" key="1">
    <citation type="submission" date="2025-08" db="UniProtKB">
        <authorList>
            <consortium name="Ensembl"/>
        </authorList>
    </citation>
    <scope>IDENTIFICATION</scope>
</reference>
<dbReference type="InterPro" id="IPR003961">
    <property type="entry name" value="FN3_dom"/>
</dbReference>
<dbReference type="SUPFAM" id="SSF49265">
    <property type="entry name" value="Fibronectin type III"/>
    <property type="match status" value="2"/>
</dbReference>
<evidence type="ECO:0000256" key="10">
    <source>
        <dbReference type="SAM" id="MobiDB-lite"/>
    </source>
</evidence>
<sequence length="968" mass="108391">MPQLQTSCWPVQLICCLLFVVHTHAQNELTVPQQVKLTPDMRTQQISISWLGGSANMFDVMILRTELNETVFYDSVHATLNLTTGRYEWTWTSAEPLECTSLSVRIRSREGTVTSEWNGEQILQGNDLPTKVKFQMYPQDRIVHAGDITTFCCIVAEGALFGSVHYGNTAMNATRLSRRSYSITVTHQPPSNRTGTNVICKDSEKTKMAGAVVFVAYPPLLSDFYCETRDLTSAVCQWKEVRDTRLYGKRRTIYSLNKRKCEEANLVENLRTCSMAHWEGNWTLDAVNPLGQDSVLDSAEIRHRVRPVAPENLNADVNAWNATLLWKWRYDSYDSLPLVCQVEIRSHDNKTKRTFTGVGLTAVRLLKLYPNEEYTFKVRCGAQRNFWKWGNWSQPISIKTNMDVPDQPDVWMHINSDNSGQIIWKPLTSRESHGPITSYEVTLWSPKENLQHTEMLPPDTFMLPINLTRISAFTNDNQVMAAVIAKNAAGDSLPASVIIPLRISDQSQIAESRVVYMDRGFPLVWQDDTNSSCGYVIEWHDALCQQDCHVEWVKVAMGTTNTSIESANFQPGVKYNISLFSCSSELLQYWQGYMQELPPSRAVPHLFINQQDSDVLLTWEAMPQASRRGYILGYNIYLNNDSQLVLLANLSGEGSRKYTVKGLSDGSYKFTVKAYNSAGEDTGATISITVEQLADWLILEILATLGVVALLLSIVTFLCYKKRKWVKMAFYPDIPQPKLSDDWTRTQGPLDVRPSPHNVVHVVGKPELDSLKEALVVIPEEDEEEEDQIGGEPVDTDEPASLRYYNQMIDERPIRPRYPDSLDSSSSSMDSGLTDVTYTGIQTSGSSLVFHTDQQGSSEVEMAASGGGYRPQRQPASDNSHPVPAQSSHDPQAACSGGYKPQSSWNLDSPGEAEERDCLAPCLGSPTSVASTQFLLPDGESEEHGEEKRPLSTSAAGWFTNLLSSAKP</sequence>
<feature type="signal peptide" evidence="12">
    <location>
        <begin position="1"/>
        <end position="25"/>
    </location>
</feature>
<keyword evidence="9" id="KW-0325">Glycoprotein</keyword>
<dbReference type="Pfam" id="PF25552">
    <property type="entry name" value="LIFR_D4"/>
    <property type="match status" value="1"/>
</dbReference>
<dbReference type="InterPro" id="IPR048497">
    <property type="entry name" value="LIF-R-like_Ig-like"/>
</dbReference>
<dbReference type="InterPro" id="IPR052672">
    <property type="entry name" value="Type1_Cytokine_Rcpt_Type2"/>
</dbReference>
<dbReference type="Pfam" id="PF21177">
    <property type="entry name" value="LIF-R_Ig-like"/>
    <property type="match status" value="1"/>
</dbReference>
<evidence type="ECO:0000256" key="5">
    <source>
        <dbReference type="ARBA" id="ARBA00022737"/>
    </source>
</evidence>
<dbReference type="OrthoDB" id="6382334at2759"/>
<evidence type="ECO:0000256" key="11">
    <source>
        <dbReference type="SAM" id="Phobius"/>
    </source>
</evidence>
<evidence type="ECO:0000313" key="14">
    <source>
        <dbReference type="Ensembl" id="ENSHCOP00000003607.1"/>
    </source>
</evidence>
<dbReference type="Pfam" id="PF00041">
    <property type="entry name" value="fn3"/>
    <property type="match status" value="1"/>
</dbReference>
<feature type="compositionally biased region" description="Basic and acidic residues" evidence="10">
    <location>
        <begin position="809"/>
        <end position="820"/>
    </location>
</feature>
<evidence type="ECO:0000256" key="3">
    <source>
        <dbReference type="ARBA" id="ARBA00022692"/>
    </source>
</evidence>
<dbReference type="GeneTree" id="ENSGT00940000165259"/>
<dbReference type="Pfam" id="PF17971">
    <property type="entry name" value="LIFR_D2"/>
    <property type="match status" value="1"/>
</dbReference>
<dbReference type="InterPro" id="IPR013783">
    <property type="entry name" value="Ig-like_fold"/>
</dbReference>
<dbReference type="RefSeq" id="XP_019743731.1">
    <property type="nucleotide sequence ID" value="XM_019888172.1"/>
</dbReference>
<organism evidence="14 15">
    <name type="scientific">Hippocampus comes</name>
    <name type="common">Tiger tail seahorse</name>
    <dbReference type="NCBI Taxonomy" id="109280"/>
    <lineage>
        <taxon>Eukaryota</taxon>
        <taxon>Metazoa</taxon>
        <taxon>Chordata</taxon>
        <taxon>Craniata</taxon>
        <taxon>Vertebrata</taxon>
        <taxon>Euteleostomi</taxon>
        <taxon>Actinopterygii</taxon>
        <taxon>Neopterygii</taxon>
        <taxon>Teleostei</taxon>
        <taxon>Neoteleostei</taxon>
        <taxon>Acanthomorphata</taxon>
        <taxon>Syngnathiaria</taxon>
        <taxon>Syngnathiformes</taxon>
        <taxon>Syngnathoidei</taxon>
        <taxon>Syngnathidae</taxon>
        <taxon>Hippocampus</taxon>
    </lineage>
</organism>
<evidence type="ECO:0000256" key="1">
    <source>
        <dbReference type="ARBA" id="ARBA00004479"/>
    </source>
</evidence>
<keyword evidence="4 12" id="KW-0732">Signal</keyword>
<proteinExistence type="inferred from homology"/>
<dbReference type="AlphaFoldDB" id="A0A3Q2XIH7"/>
<dbReference type="InterPro" id="IPR036116">
    <property type="entry name" value="FN3_sf"/>
</dbReference>
<feature type="domain" description="Fibronectin type-III" evidence="13">
    <location>
        <begin position="404"/>
        <end position="507"/>
    </location>
</feature>
<dbReference type="Gene3D" id="2.60.40.10">
    <property type="entry name" value="Immunoglobulins"/>
    <property type="match status" value="7"/>
</dbReference>
<evidence type="ECO:0000256" key="9">
    <source>
        <dbReference type="ARBA" id="ARBA00023180"/>
    </source>
</evidence>
<name>A0A3Q2XIH7_HIPCM</name>
<reference evidence="14" key="2">
    <citation type="submission" date="2025-09" db="UniProtKB">
        <authorList>
            <consortium name="Ensembl"/>
        </authorList>
    </citation>
    <scope>IDENTIFICATION</scope>
</reference>
<dbReference type="InterPro" id="IPR040817">
    <property type="entry name" value="LIFR_D2"/>
</dbReference>
<keyword evidence="15" id="KW-1185">Reference proteome</keyword>
<evidence type="ECO:0000256" key="7">
    <source>
        <dbReference type="ARBA" id="ARBA00023136"/>
    </source>
</evidence>
<feature type="region of interest" description="Disordered" evidence="10">
    <location>
        <begin position="781"/>
        <end position="800"/>
    </location>
</feature>
<accession>A0A3Q2XIH7</accession>
<dbReference type="PANTHER" id="PTHR48423">
    <property type="entry name" value="INTERLEUKIN-27 RECEPTOR SUBUNIT ALPHA"/>
    <property type="match status" value="1"/>
</dbReference>
<dbReference type="GO" id="GO:0005886">
    <property type="term" value="C:plasma membrane"/>
    <property type="evidence" value="ECO:0007669"/>
    <property type="project" value="UniProtKB-ARBA"/>
</dbReference>
<comment type="subcellular location">
    <subcellularLocation>
        <location evidence="1">Membrane</location>
        <topology evidence="1">Single-pass type I membrane protein</topology>
    </subcellularLocation>
</comment>
<dbReference type="OMA" id="FFLYGCK"/>
<dbReference type="SMART" id="SM00060">
    <property type="entry name" value="FN3"/>
    <property type="match status" value="3"/>
</dbReference>
<evidence type="ECO:0000313" key="15">
    <source>
        <dbReference type="Proteomes" id="UP000264820"/>
    </source>
</evidence>
<feature type="compositionally biased region" description="Polar residues" evidence="10">
    <location>
        <begin position="874"/>
        <end position="890"/>
    </location>
</feature>